<reference evidence="3" key="1">
    <citation type="submission" date="2024-07" db="EMBL/GenBank/DDBJ databases">
        <title>Two chromosome-level genome assemblies of Korean endemic species Abeliophyllum distichum and Forsythia ovata (Oleaceae).</title>
        <authorList>
            <person name="Jang H."/>
        </authorList>
    </citation>
    <scope>NUCLEOTIDE SEQUENCE [LARGE SCALE GENOMIC DNA]</scope>
</reference>
<keyword evidence="3" id="KW-1185">Reference proteome</keyword>
<evidence type="ECO:0000256" key="1">
    <source>
        <dbReference type="SAM" id="Coils"/>
    </source>
</evidence>
<protein>
    <submittedName>
        <fullName evidence="2">Uncharacterized protein</fullName>
    </submittedName>
</protein>
<dbReference type="EMBL" id="JBFOLK010000008">
    <property type="protein sequence ID" value="KAL2491926.1"/>
    <property type="molecule type" value="Genomic_DNA"/>
</dbReference>
<keyword evidence="1" id="KW-0175">Coiled coil</keyword>
<accession>A0ABD1RUS4</accession>
<gene>
    <name evidence="2" type="ORF">Adt_27554</name>
</gene>
<feature type="coiled-coil region" evidence="1">
    <location>
        <begin position="32"/>
        <end position="59"/>
    </location>
</feature>
<dbReference type="AlphaFoldDB" id="A0ABD1RUS4"/>
<evidence type="ECO:0000313" key="2">
    <source>
        <dbReference type="EMBL" id="KAL2491926.1"/>
    </source>
</evidence>
<evidence type="ECO:0000313" key="3">
    <source>
        <dbReference type="Proteomes" id="UP001604336"/>
    </source>
</evidence>
<proteinExistence type="predicted"/>
<dbReference type="Proteomes" id="UP001604336">
    <property type="component" value="Unassembled WGS sequence"/>
</dbReference>
<organism evidence="2 3">
    <name type="scientific">Abeliophyllum distichum</name>
    <dbReference type="NCBI Taxonomy" id="126358"/>
    <lineage>
        <taxon>Eukaryota</taxon>
        <taxon>Viridiplantae</taxon>
        <taxon>Streptophyta</taxon>
        <taxon>Embryophyta</taxon>
        <taxon>Tracheophyta</taxon>
        <taxon>Spermatophyta</taxon>
        <taxon>Magnoliopsida</taxon>
        <taxon>eudicotyledons</taxon>
        <taxon>Gunneridae</taxon>
        <taxon>Pentapetalae</taxon>
        <taxon>asterids</taxon>
        <taxon>lamiids</taxon>
        <taxon>Lamiales</taxon>
        <taxon>Oleaceae</taxon>
        <taxon>Forsythieae</taxon>
        <taxon>Abeliophyllum</taxon>
    </lineage>
</organism>
<name>A0ABD1RUS4_9LAMI</name>
<comment type="caution">
    <text evidence="2">The sequence shown here is derived from an EMBL/GenBank/DDBJ whole genome shotgun (WGS) entry which is preliminary data.</text>
</comment>
<sequence length="107" mass="12107">MAETESLNIDINSAKFKLNELSFEVMIDDSSLISLESEMKELQAKIDECKMRLAAKKCNTSLEIERTKALMARYLEVIMNDPDAVIPPLTLFSNLNGQNLETKCSLY</sequence>